<feature type="domain" description="Matrin-type" evidence="11">
    <location>
        <begin position="54"/>
        <end position="84"/>
    </location>
</feature>
<dbReference type="PROSITE" id="PS50171">
    <property type="entry name" value="ZF_MATRIN"/>
    <property type="match status" value="1"/>
</dbReference>
<dbReference type="InterPro" id="IPR000690">
    <property type="entry name" value="Matrin/U1-C_Znf_C2H2"/>
</dbReference>
<comment type="subcellular location">
    <subcellularLocation>
        <location evidence="1">Nucleus</location>
    </subcellularLocation>
</comment>
<comment type="caution">
    <text evidence="12">The sequence shown here is derived from an EMBL/GenBank/DDBJ whole genome shotgun (WGS) entry which is preliminary data.</text>
</comment>
<keyword evidence="9" id="KW-0539">Nucleus</keyword>
<keyword evidence="8" id="KW-0508">mRNA splicing</keyword>
<feature type="region of interest" description="Disordered" evidence="10">
    <location>
        <begin position="86"/>
        <end position="109"/>
    </location>
</feature>
<evidence type="ECO:0000256" key="1">
    <source>
        <dbReference type="ARBA" id="ARBA00004123"/>
    </source>
</evidence>
<evidence type="ECO:0000256" key="3">
    <source>
        <dbReference type="ARBA" id="ARBA00022664"/>
    </source>
</evidence>
<dbReference type="SMART" id="SM00451">
    <property type="entry name" value="ZnF_U1"/>
    <property type="match status" value="1"/>
</dbReference>
<keyword evidence="5" id="KW-0747">Spliceosome</keyword>
<dbReference type="GO" id="GO:0071004">
    <property type="term" value="C:U2-type prespliceosome"/>
    <property type="evidence" value="ECO:0007669"/>
    <property type="project" value="TreeGrafter"/>
</dbReference>
<keyword evidence="4" id="KW-0479">Metal-binding</keyword>
<dbReference type="GO" id="GO:0008270">
    <property type="term" value="F:zinc ion binding"/>
    <property type="evidence" value="ECO:0007669"/>
    <property type="project" value="UniProtKB-KW"/>
</dbReference>
<dbReference type="Pfam" id="PF16835">
    <property type="entry name" value="SF3A2"/>
    <property type="match status" value="1"/>
</dbReference>
<dbReference type="SUPFAM" id="SSF57667">
    <property type="entry name" value="beta-beta-alpha zinc fingers"/>
    <property type="match status" value="1"/>
</dbReference>
<accession>A0A8H7PP85</accession>
<keyword evidence="13" id="KW-1185">Reference proteome</keyword>
<dbReference type="GO" id="GO:0071013">
    <property type="term" value="C:catalytic step 2 spliceosome"/>
    <property type="evidence" value="ECO:0007669"/>
    <property type="project" value="TreeGrafter"/>
</dbReference>
<name>A0A8H7PP85_MORIS</name>
<evidence type="ECO:0000256" key="8">
    <source>
        <dbReference type="ARBA" id="ARBA00023187"/>
    </source>
</evidence>
<dbReference type="GO" id="GO:0000245">
    <property type="term" value="P:spliceosomal complex assembly"/>
    <property type="evidence" value="ECO:0007669"/>
    <property type="project" value="TreeGrafter"/>
</dbReference>
<keyword evidence="6" id="KW-0863">Zinc-finger</keyword>
<evidence type="ECO:0000256" key="6">
    <source>
        <dbReference type="ARBA" id="ARBA00022771"/>
    </source>
</evidence>
<feature type="compositionally biased region" description="Polar residues" evidence="10">
    <location>
        <begin position="92"/>
        <end position="106"/>
    </location>
</feature>
<proteinExistence type="inferred from homology"/>
<dbReference type="GO" id="GO:0005686">
    <property type="term" value="C:U2 snRNP"/>
    <property type="evidence" value="ECO:0007669"/>
    <property type="project" value="TreeGrafter"/>
</dbReference>
<keyword evidence="7" id="KW-0862">Zinc</keyword>
<evidence type="ECO:0000259" key="11">
    <source>
        <dbReference type="PROSITE" id="PS50171"/>
    </source>
</evidence>
<evidence type="ECO:0000256" key="4">
    <source>
        <dbReference type="ARBA" id="ARBA00022723"/>
    </source>
</evidence>
<dbReference type="Proteomes" id="UP000654370">
    <property type="component" value="Unassembled WGS sequence"/>
</dbReference>
<evidence type="ECO:0000313" key="13">
    <source>
        <dbReference type="Proteomes" id="UP000654370"/>
    </source>
</evidence>
<dbReference type="OrthoDB" id="10250970at2759"/>
<dbReference type="Gene3D" id="2.60.40.2690">
    <property type="match status" value="1"/>
</dbReference>
<evidence type="ECO:0000256" key="5">
    <source>
        <dbReference type="ARBA" id="ARBA00022728"/>
    </source>
</evidence>
<evidence type="ECO:0000256" key="10">
    <source>
        <dbReference type="SAM" id="MobiDB-lite"/>
    </source>
</evidence>
<dbReference type="SMART" id="SM01050">
    <property type="entry name" value="CactinC_cactus"/>
    <property type="match status" value="1"/>
</dbReference>
<gene>
    <name evidence="12" type="ORF">INT43_007705</name>
</gene>
<dbReference type="InterPro" id="IPR003604">
    <property type="entry name" value="Matrin/U1-like-C_Znf_C2H2"/>
</dbReference>
<evidence type="ECO:0000313" key="12">
    <source>
        <dbReference type="EMBL" id="KAG2177049.1"/>
    </source>
</evidence>
<evidence type="ECO:0000256" key="2">
    <source>
        <dbReference type="ARBA" id="ARBA00008995"/>
    </source>
</evidence>
<dbReference type="FunFam" id="2.60.40.2690:FF:000002">
    <property type="entry name" value="Splicing factor 3a subunit 2"/>
    <property type="match status" value="1"/>
</dbReference>
<evidence type="ECO:0000256" key="7">
    <source>
        <dbReference type="ARBA" id="ARBA00022833"/>
    </source>
</evidence>
<dbReference type="EMBL" id="JAEPQZ010000009">
    <property type="protein sequence ID" value="KAG2177049.1"/>
    <property type="molecule type" value="Genomic_DNA"/>
</dbReference>
<reference evidence="12" key="1">
    <citation type="submission" date="2020-12" db="EMBL/GenBank/DDBJ databases">
        <title>Metabolic potential, ecology and presence of endohyphal bacteria is reflected in genomic diversity of Mucoromycotina.</title>
        <authorList>
            <person name="Muszewska A."/>
            <person name="Okrasinska A."/>
            <person name="Steczkiewicz K."/>
            <person name="Drgas O."/>
            <person name="Orlowska M."/>
            <person name="Perlinska-Lenart U."/>
            <person name="Aleksandrzak-Piekarczyk T."/>
            <person name="Szatraj K."/>
            <person name="Zielenkiewicz U."/>
            <person name="Pilsyk S."/>
            <person name="Malc E."/>
            <person name="Mieczkowski P."/>
            <person name="Kruszewska J.S."/>
            <person name="Biernat P."/>
            <person name="Pawlowska J."/>
        </authorList>
    </citation>
    <scope>NUCLEOTIDE SEQUENCE</scope>
    <source>
        <strain evidence="12">WA0000067209</strain>
    </source>
</reference>
<keyword evidence="3" id="KW-0507">mRNA processing</keyword>
<dbReference type="PANTHER" id="PTHR23205">
    <property type="entry name" value="SPLICING FACTOR 3A SUBUNIT 2"/>
    <property type="match status" value="1"/>
</dbReference>
<organism evidence="12 13">
    <name type="scientific">Mortierella isabellina</name>
    <name type="common">Filamentous fungus</name>
    <name type="synonym">Umbelopsis isabellina</name>
    <dbReference type="NCBI Taxonomy" id="91625"/>
    <lineage>
        <taxon>Eukaryota</taxon>
        <taxon>Fungi</taxon>
        <taxon>Fungi incertae sedis</taxon>
        <taxon>Mucoromycota</taxon>
        <taxon>Mucoromycotina</taxon>
        <taxon>Umbelopsidomycetes</taxon>
        <taxon>Umbelopsidales</taxon>
        <taxon>Umbelopsidaceae</taxon>
        <taxon>Umbelopsis</taxon>
    </lineage>
</organism>
<sequence>MDFQNRVGSKTGGGGVASASEANVNRRERLRKLALETIDISKDPYFMKNHLGSYECKLCLTLHTNEGSYLAHTQGKKHQTNLARRAARDAQDSSNVAAATGSNQGPLQPRRTVIKIGRPGYKVTKVRDPVTRQMGLLFQVQLPQIANDVTPRHRFMSAYEQKIEEPNKSHQYLLVAAEPYETIGFKIQSKEVDQSSGKFWSHWDKDSKQFSLQFFFKNTSFENDAANANSH</sequence>
<dbReference type="InterPro" id="IPR031781">
    <property type="entry name" value="SF3A2_dom"/>
</dbReference>
<feature type="region of interest" description="Disordered" evidence="10">
    <location>
        <begin position="1"/>
        <end position="23"/>
    </location>
</feature>
<dbReference type="GO" id="GO:0003676">
    <property type="term" value="F:nucleic acid binding"/>
    <property type="evidence" value="ECO:0007669"/>
    <property type="project" value="InterPro"/>
</dbReference>
<dbReference type="InterPro" id="IPR052092">
    <property type="entry name" value="SF3A2"/>
</dbReference>
<dbReference type="Gene3D" id="3.30.160.60">
    <property type="entry name" value="Classic Zinc Finger"/>
    <property type="match status" value="1"/>
</dbReference>
<dbReference type="AlphaFoldDB" id="A0A8H7PP85"/>
<dbReference type="PANTHER" id="PTHR23205:SF0">
    <property type="entry name" value="SPLICING FACTOR 3A SUBUNIT 2"/>
    <property type="match status" value="1"/>
</dbReference>
<dbReference type="Pfam" id="PF12874">
    <property type="entry name" value="zf-met"/>
    <property type="match status" value="1"/>
</dbReference>
<protein>
    <recommendedName>
        <fullName evidence="11">Matrin-type domain-containing protein</fullName>
    </recommendedName>
</protein>
<dbReference type="InterPro" id="IPR013087">
    <property type="entry name" value="Znf_C2H2_type"/>
</dbReference>
<dbReference type="InterPro" id="IPR036236">
    <property type="entry name" value="Znf_C2H2_sf"/>
</dbReference>
<evidence type="ECO:0000256" key="9">
    <source>
        <dbReference type="ARBA" id="ARBA00023242"/>
    </source>
</evidence>
<comment type="similarity">
    <text evidence="2">Belongs to the SF3A2 family.</text>
</comment>